<protein>
    <submittedName>
        <fullName evidence="3">Type IV secretory pathway ATPase VirB11/archaellum biosynthesis ATPase</fullName>
    </submittedName>
</protein>
<reference evidence="3" key="1">
    <citation type="submission" date="2021-01" db="EMBL/GenBank/DDBJ databases">
        <title>Genomic Encyclopedia of Type Strains, Phase IV (KMG-IV): sequencing the most valuable type-strain genomes for metagenomic binning, comparative biology and taxonomic classification.</title>
        <authorList>
            <person name="Goeker M."/>
        </authorList>
    </citation>
    <scope>NUCLEOTIDE SEQUENCE</scope>
    <source>
        <strain evidence="3">DSM 23230</strain>
    </source>
</reference>
<comment type="caution">
    <text evidence="3">The sequence shown here is derived from an EMBL/GenBank/DDBJ whole genome shotgun (WGS) entry which is preliminary data.</text>
</comment>
<keyword evidence="4" id="KW-1185">Reference proteome</keyword>
<feature type="chain" id="PRO_5037874404" evidence="1">
    <location>
        <begin position="21"/>
        <end position="163"/>
    </location>
</feature>
<keyword evidence="1" id="KW-0732">Signal</keyword>
<dbReference type="EMBL" id="JAFBDQ010000006">
    <property type="protein sequence ID" value="MBM7556722.1"/>
    <property type="molecule type" value="Genomic_DNA"/>
</dbReference>
<feature type="domain" description="PrcB C-terminal" evidence="2">
    <location>
        <begin position="82"/>
        <end position="137"/>
    </location>
</feature>
<feature type="signal peptide" evidence="1">
    <location>
        <begin position="1"/>
        <end position="20"/>
    </location>
</feature>
<evidence type="ECO:0000259" key="2">
    <source>
        <dbReference type="Pfam" id="PF14343"/>
    </source>
</evidence>
<dbReference type="Pfam" id="PF14343">
    <property type="entry name" value="PrcB_C"/>
    <property type="match status" value="1"/>
</dbReference>
<dbReference type="PROSITE" id="PS51257">
    <property type="entry name" value="PROKAR_LIPOPROTEIN"/>
    <property type="match status" value="1"/>
</dbReference>
<evidence type="ECO:0000256" key="1">
    <source>
        <dbReference type="SAM" id="SignalP"/>
    </source>
</evidence>
<name>A0A938XPK4_9FIRM</name>
<dbReference type="AlphaFoldDB" id="A0A938XPK4"/>
<gene>
    <name evidence="3" type="ORF">JOC47_001573</name>
</gene>
<dbReference type="InterPro" id="IPR025748">
    <property type="entry name" value="PrcB_C_dom"/>
</dbReference>
<dbReference type="Proteomes" id="UP000774000">
    <property type="component" value="Unassembled WGS sequence"/>
</dbReference>
<dbReference type="RefSeq" id="WP_204701490.1">
    <property type="nucleotide sequence ID" value="NZ_JAFBDQ010000006.1"/>
</dbReference>
<sequence length="163" mass="18309">MKAKIMISFLILSLALTVIACNPQLKNKGTLIYKTSQKIEGQWRQDEYPDASEFVTITPDNIQQKKTELRNIDGLSLDDGLAVYVALGECPTGGYNIQIREIRKADQTLVVTIKAISPDPEKMVTQVITYPYDLVRLSASEVQEVNKVLFYTVAGEKIKKEEI</sequence>
<accession>A0A938XPK4</accession>
<proteinExistence type="predicted"/>
<evidence type="ECO:0000313" key="4">
    <source>
        <dbReference type="Proteomes" id="UP000774000"/>
    </source>
</evidence>
<evidence type="ECO:0000313" key="3">
    <source>
        <dbReference type="EMBL" id="MBM7556722.1"/>
    </source>
</evidence>
<organism evidence="3 4">
    <name type="scientific">Halanaerobacter jeridensis</name>
    <dbReference type="NCBI Taxonomy" id="706427"/>
    <lineage>
        <taxon>Bacteria</taxon>
        <taxon>Bacillati</taxon>
        <taxon>Bacillota</taxon>
        <taxon>Clostridia</taxon>
        <taxon>Halanaerobiales</taxon>
        <taxon>Halobacteroidaceae</taxon>
        <taxon>Halanaerobacter</taxon>
    </lineage>
</organism>